<keyword evidence="4" id="KW-1185">Reference proteome</keyword>
<evidence type="ECO:0000256" key="1">
    <source>
        <dbReference type="SAM" id="MobiDB-lite"/>
    </source>
</evidence>
<proteinExistence type="predicted"/>
<dbReference type="Proteomes" id="UP001175211">
    <property type="component" value="Unassembled WGS sequence"/>
</dbReference>
<name>A0AA39JV10_ARMTA</name>
<keyword evidence="2" id="KW-0732">Signal</keyword>
<feature type="signal peptide" evidence="2">
    <location>
        <begin position="1"/>
        <end position="25"/>
    </location>
</feature>
<protein>
    <recommendedName>
        <fullName evidence="5">Secreted protein</fullName>
    </recommendedName>
</protein>
<comment type="caution">
    <text evidence="3">The sequence shown here is derived from an EMBL/GenBank/DDBJ whole genome shotgun (WGS) entry which is preliminary data.</text>
</comment>
<sequence>MPFIKSTRRHLKSLFLSTALPSVVGSGTRKSRSVIGKQRNNAQPDGTRLACRTPKIIPNSQGTNTTRMVESVRNG</sequence>
<dbReference type="EMBL" id="JAUEPS010000041">
    <property type="protein sequence ID" value="KAK0448395.1"/>
    <property type="molecule type" value="Genomic_DNA"/>
</dbReference>
<accession>A0AA39JV10</accession>
<evidence type="ECO:0000256" key="2">
    <source>
        <dbReference type="SAM" id="SignalP"/>
    </source>
</evidence>
<feature type="chain" id="PRO_5041236015" description="Secreted protein" evidence="2">
    <location>
        <begin position="26"/>
        <end position="75"/>
    </location>
</feature>
<feature type="region of interest" description="Disordered" evidence="1">
    <location>
        <begin position="24"/>
        <end position="75"/>
    </location>
</feature>
<gene>
    <name evidence="3" type="ORF">EV420DRAFT_1566573</name>
</gene>
<evidence type="ECO:0000313" key="3">
    <source>
        <dbReference type="EMBL" id="KAK0448395.1"/>
    </source>
</evidence>
<dbReference type="RefSeq" id="XP_060326500.1">
    <property type="nucleotide sequence ID" value="XM_060474071.1"/>
</dbReference>
<dbReference type="GeneID" id="85357619"/>
<feature type="compositionally biased region" description="Polar residues" evidence="1">
    <location>
        <begin position="58"/>
        <end position="75"/>
    </location>
</feature>
<evidence type="ECO:0000313" key="4">
    <source>
        <dbReference type="Proteomes" id="UP001175211"/>
    </source>
</evidence>
<organism evidence="3 4">
    <name type="scientific">Armillaria tabescens</name>
    <name type="common">Ringless honey mushroom</name>
    <name type="synonym">Agaricus tabescens</name>
    <dbReference type="NCBI Taxonomy" id="1929756"/>
    <lineage>
        <taxon>Eukaryota</taxon>
        <taxon>Fungi</taxon>
        <taxon>Dikarya</taxon>
        <taxon>Basidiomycota</taxon>
        <taxon>Agaricomycotina</taxon>
        <taxon>Agaricomycetes</taxon>
        <taxon>Agaricomycetidae</taxon>
        <taxon>Agaricales</taxon>
        <taxon>Marasmiineae</taxon>
        <taxon>Physalacriaceae</taxon>
        <taxon>Desarmillaria</taxon>
    </lineage>
</organism>
<dbReference type="AlphaFoldDB" id="A0AA39JV10"/>
<evidence type="ECO:0008006" key="5">
    <source>
        <dbReference type="Google" id="ProtNLM"/>
    </source>
</evidence>
<reference evidence="3" key="1">
    <citation type="submission" date="2023-06" db="EMBL/GenBank/DDBJ databases">
        <authorList>
            <consortium name="Lawrence Berkeley National Laboratory"/>
            <person name="Ahrendt S."/>
            <person name="Sahu N."/>
            <person name="Indic B."/>
            <person name="Wong-Bajracharya J."/>
            <person name="Merenyi Z."/>
            <person name="Ke H.-M."/>
            <person name="Monk M."/>
            <person name="Kocsube S."/>
            <person name="Drula E."/>
            <person name="Lipzen A."/>
            <person name="Balint B."/>
            <person name="Henrissat B."/>
            <person name="Andreopoulos B."/>
            <person name="Martin F.M."/>
            <person name="Harder C.B."/>
            <person name="Rigling D."/>
            <person name="Ford K.L."/>
            <person name="Foster G.D."/>
            <person name="Pangilinan J."/>
            <person name="Papanicolaou A."/>
            <person name="Barry K."/>
            <person name="LaButti K."/>
            <person name="Viragh M."/>
            <person name="Koriabine M."/>
            <person name="Yan M."/>
            <person name="Riley R."/>
            <person name="Champramary S."/>
            <person name="Plett K.L."/>
            <person name="Tsai I.J."/>
            <person name="Slot J."/>
            <person name="Sipos G."/>
            <person name="Plett J."/>
            <person name="Nagy L.G."/>
            <person name="Grigoriev I.V."/>
        </authorList>
    </citation>
    <scope>NUCLEOTIDE SEQUENCE</scope>
    <source>
        <strain evidence="3">CCBAS 213</strain>
    </source>
</reference>